<evidence type="ECO:0000313" key="1">
    <source>
        <dbReference type="EMBL" id="JAD46865.1"/>
    </source>
</evidence>
<accession>A0A0A9AD17</accession>
<protein>
    <submittedName>
        <fullName evidence="1">Uncharacterized protein</fullName>
    </submittedName>
</protein>
<reference evidence="1" key="2">
    <citation type="journal article" date="2015" name="Data Brief">
        <title>Shoot transcriptome of the giant reed, Arundo donax.</title>
        <authorList>
            <person name="Barrero R.A."/>
            <person name="Guerrero F.D."/>
            <person name="Moolhuijzen P."/>
            <person name="Goolsby J.A."/>
            <person name="Tidwell J."/>
            <person name="Bellgard S.E."/>
            <person name="Bellgard M.I."/>
        </authorList>
    </citation>
    <scope>NUCLEOTIDE SEQUENCE</scope>
    <source>
        <tissue evidence="1">Shoot tissue taken approximately 20 cm above the soil surface</tissue>
    </source>
</reference>
<proteinExistence type="predicted"/>
<sequence>MNCQFKGIFNLSAYKVYKCCITMWHISHSDTLKNQLPYLQGWTINPLLPCSGD</sequence>
<organism evidence="1">
    <name type="scientific">Arundo donax</name>
    <name type="common">Giant reed</name>
    <name type="synonym">Donax arundinaceus</name>
    <dbReference type="NCBI Taxonomy" id="35708"/>
    <lineage>
        <taxon>Eukaryota</taxon>
        <taxon>Viridiplantae</taxon>
        <taxon>Streptophyta</taxon>
        <taxon>Embryophyta</taxon>
        <taxon>Tracheophyta</taxon>
        <taxon>Spermatophyta</taxon>
        <taxon>Magnoliopsida</taxon>
        <taxon>Liliopsida</taxon>
        <taxon>Poales</taxon>
        <taxon>Poaceae</taxon>
        <taxon>PACMAD clade</taxon>
        <taxon>Arundinoideae</taxon>
        <taxon>Arundineae</taxon>
        <taxon>Arundo</taxon>
    </lineage>
</organism>
<reference evidence="1" key="1">
    <citation type="submission" date="2014-09" db="EMBL/GenBank/DDBJ databases">
        <authorList>
            <person name="Magalhaes I.L.F."/>
            <person name="Oliveira U."/>
            <person name="Santos F.R."/>
            <person name="Vidigal T.H.D.A."/>
            <person name="Brescovit A.D."/>
            <person name="Santos A.J."/>
        </authorList>
    </citation>
    <scope>NUCLEOTIDE SEQUENCE</scope>
    <source>
        <tissue evidence="1">Shoot tissue taken approximately 20 cm above the soil surface</tissue>
    </source>
</reference>
<name>A0A0A9AD17_ARUDO</name>
<dbReference type="AlphaFoldDB" id="A0A0A9AD17"/>
<dbReference type="EMBL" id="GBRH01251030">
    <property type="protein sequence ID" value="JAD46865.1"/>
    <property type="molecule type" value="Transcribed_RNA"/>
</dbReference>